<comment type="caution">
    <text evidence="1">The sequence shown here is derived from an EMBL/GenBank/DDBJ whole genome shotgun (WGS) entry which is preliminary data.</text>
</comment>
<evidence type="ECO:0000313" key="1">
    <source>
        <dbReference type="EMBL" id="KAE9545583.1"/>
    </source>
</evidence>
<accession>A0A6G0U9F8</accession>
<dbReference type="EMBL" id="VYZN01000001">
    <property type="protein sequence ID" value="KAE9545583.1"/>
    <property type="molecule type" value="Genomic_DNA"/>
</dbReference>
<proteinExistence type="predicted"/>
<name>A0A6G0U9F8_APHGL</name>
<reference evidence="1 2" key="1">
    <citation type="submission" date="2019-08" db="EMBL/GenBank/DDBJ databases">
        <title>The genome of the soybean aphid Biotype 1, its phylome, world population structure and adaptation to the North American continent.</title>
        <authorList>
            <person name="Giordano R."/>
            <person name="Donthu R.K."/>
            <person name="Hernandez A.G."/>
            <person name="Wright C.L."/>
            <person name="Zimin A.V."/>
        </authorList>
    </citation>
    <scope>NUCLEOTIDE SEQUENCE [LARGE SCALE GENOMIC DNA]</scope>
    <source>
        <tissue evidence="1">Whole aphids</tissue>
    </source>
</reference>
<sequence length="242" mass="27105">MSEHLTAVIANATRGCSKPTLHNTKNIGFLPQYISSLIQNANTMLDTIKINVIHPLRTANQLAISDANECNVFSEMLYKTFSTKQTTDPIEIQQNLIVRICLDKKDLKGPTTQNYKQLKVLPVKLLYKQFAILFSTSKISNKNDTKRDIRATTIKKFTQEFYKKTLFAKPIVHGIDELMSSTIGSSREGDGIGILLFLIQEVQVFAGILLLSFLNTKLISEEGGDFGSSSNLAWLNQQFTPE</sequence>
<organism evidence="1 2">
    <name type="scientific">Aphis glycines</name>
    <name type="common">Soybean aphid</name>
    <dbReference type="NCBI Taxonomy" id="307491"/>
    <lineage>
        <taxon>Eukaryota</taxon>
        <taxon>Metazoa</taxon>
        <taxon>Ecdysozoa</taxon>
        <taxon>Arthropoda</taxon>
        <taxon>Hexapoda</taxon>
        <taxon>Insecta</taxon>
        <taxon>Pterygota</taxon>
        <taxon>Neoptera</taxon>
        <taxon>Paraneoptera</taxon>
        <taxon>Hemiptera</taxon>
        <taxon>Sternorrhyncha</taxon>
        <taxon>Aphidomorpha</taxon>
        <taxon>Aphidoidea</taxon>
        <taxon>Aphididae</taxon>
        <taxon>Aphidini</taxon>
        <taxon>Aphis</taxon>
        <taxon>Aphis</taxon>
    </lineage>
</organism>
<protein>
    <submittedName>
        <fullName evidence="1">Uncharacterized protein</fullName>
    </submittedName>
</protein>
<dbReference type="AlphaFoldDB" id="A0A6G0U9F8"/>
<evidence type="ECO:0000313" key="2">
    <source>
        <dbReference type="Proteomes" id="UP000475862"/>
    </source>
</evidence>
<keyword evidence="2" id="KW-1185">Reference proteome</keyword>
<dbReference type="OrthoDB" id="10614486at2759"/>
<gene>
    <name evidence="1" type="ORF">AGLY_001126</name>
</gene>
<dbReference type="Proteomes" id="UP000475862">
    <property type="component" value="Unassembled WGS sequence"/>
</dbReference>